<dbReference type="CDD" id="cd09113">
    <property type="entry name" value="PLDc_ymdC_like_2"/>
    <property type="match status" value="1"/>
</dbReference>
<reference evidence="2 3" key="1">
    <citation type="submission" date="2023-12" db="EMBL/GenBank/DDBJ databases">
        <title>Pseudomonas sp. T5W1.</title>
        <authorList>
            <person name="Maltman C."/>
        </authorList>
    </citation>
    <scope>NUCLEOTIDE SEQUENCE [LARGE SCALE GENOMIC DNA]</scope>
    <source>
        <strain evidence="2 3">T5W1</strain>
    </source>
</reference>
<feature type="domain" description="PLD phosphodiesterase" evidence="1">
    <location>
        <begin position="408"/>
        <end position="435"/>
    </location>
</feature>
<name>A0ABU5PCP3_9PSED</name>
<dbReference type="PANTHER" id="PTHR21248:SF12">
    <property type="entry name" value="CARDIOLIPIN SYNTHASE C"/>
    <property type="match status" value="1"/>
</dbReference>
<dbReference type="InterPro" id="IPR025202">
    <property type="entry name" value="PLD-like_dom"/>
</dbReference>
<dbReference type="PROSITE" id="PS50035">
    <property type="entry name" value="PLD"/>
    <property type="match status" value="2"/>
</dbReference>
<dbReference type="RefSeq" id="WP_322950175.1">
    <property type="nucleotide sequence ID" value="NZ_JAYEET010000048.1"/>
</dbReference>
<dbReference type="CDD" id="cd09111">
    <property type="entry name" value="PLDc_ymdC_like_1"/>
    <property type="match status" value="1"/>
</dbReference>
<organism evidence="2 3">
    <name type="scientific">Pseudomonas spirodelae</name>
    <dbReference type="NCBI Taxonomy" id="3101751"/>
    <lineage>
        <taxon>Bacteria</taxon>
        <taxon>Pseudomonadati</taxon>
        <taxon>Pseudomonadota</taxon>
        <taxon>Gammaproteobacteria</taxon>
        <taxon>Pseudomonadales</taxon>
        <taxon>Pseudomonadaceae</taxon>
        <taxon>Pseudomonas</taxon>
    </lineage>
</organism>
<sequence>MAGMTKRCKAAATLGISLLLGGCSLPTLEGRPASFALAPELAAQTTLGRGITPVLEQRGKLSGFYTLADPQDAFAARALLSHTAEKTLDVQYYIWRDDITGTLLLEELHAAAQRGVRVRLLLDDNGTSGLDSWLAALDSHPLIEVRLFNPFSLRSPKSLGFITHFSRANRRMHNKSLTADNSATIVGGRNIGDEYFGASDGVVFADLDVLAIGPVVKATSNDFDRYWASASAYPVSGFLPAAPPERLQQLQARSSQVEQEPAAAQYLQALRQLPFIQQLVDGQLPMEWASATIVSDDPAKGLGQAVDQGLLSKQLAVILGQPQQHVELVSPYFVPTAAGVKAFTELTEQGVSVRILTNALEATDVAAVHSGYAKRRKALLEAGVELFEMRRDSPTAKPRGKAGPFGSSGSSLHAKTFAVDGEQMFVGSFNFDPRSVSLNTELGFVIQSPKFAQQIQAVFDEGLLQSAYQVQLSEDGQVYWLAQRGEQVERLDKEPGTGFWQRAGVKLLSWLPIEWLL</sequence>
<protein>
    <submittedName>
        <fullName evidence="2">Phospholipase D family protein</fullName>
    </submittedName>
</protein>
<dbReference type="EMBL" id="JAYEET010000048">
    <property type="protein sequence ID" value="MEA1607404.1"/>
    <property type="molecule type" value="Genomic_DNA"/>
</dbReference>
<dbReference type="Pfam" id="PF13091">
    <property type="entry name" value="PLDc_2"/>
    <property type="match status" value="2"/>
</dbReference>
<dbReference type="SUPFAM" id="SSF56024">
    <property type="entry name" value="Phospholipase D/nuclease"/>
    <property type="match status" value="2"/>
</dbReference>
<comment type="caution">
    <text evidence="2">The sequence shown here is derived from an EMBL/GenBank/DDBJ whole genome shotgun (WGS) entry which is preliminary data.</text>
</comment>
<dbReference type="PROSITE" id="PS51257">
    <property type="entry name" value="PROKAR_LIPOPROTEIN"/>
    <property type="match status" value="1"/>
</dbReference>
<accession>A0ABU5PCP3</accession>
<dbReference type="PANTHER" id="PTHR21248">
    <property type="entry name" value="CARDIOLIPIN SYNTHASE"/>
    <property type="match status" value="1"/>
</dbReference>
<gene>
    <name evidence="2" type="ORF">SOP97_16505</name>
</gene>
<evidence type="ECO:0000259" key="1">
    <source>
        <dbReference type="PROSITE" id="PS50035"/>
    </source>
</evidence>
<evidence type="ECO:0000313" key="3">
    <source>
        <dbReference type="Proteomes" id="UP001292571"/>
    </source>
</evidence>
<feature type="domain" description="PLD phosphodiesterase" evidence="1">
    <location>
        <begin position="168"/>
        <end position="195"/>
    </location>
</feature>
<dbReference type="Proteomes" id="UP001292571">
    <property type="component" value="Unassembled WGS sequence"/>
</dbReference>
<dbReference type="SMART" id="SM00155">
    <property type="entry name" value="PLDc"/>
    <property type="match status" value="2"/>
</dbReference>
<evidence type="ECO:0000313" key="2">
    <source>
        <dbReference type="EMBL" id="MEA1607404.1"/>
    </source>
</evidence>
<dbReference type="Gene3D" id="3.30.870.10">
    <property type="entry name" value="Endonuclease Chain A"/>
    <property type="match status" value="2"/>
</dbReference>
<proteinExistence type="predicted"/>
<dbReference type="InterPro" id="IPR001736">
    <property type="entry name" value="PLipase_D/transphosphatidylase"/>
</dbReference>
<keyword evidence="3" id="KW-1185">Reference proteome</keyword>